<dbReference type="PROSITE" id="PS50110">
    <property type="entry name" value="RESPONSE_REGULATORY"/>
    <property type="match status" value="1"/>
</dbReference>
<dbReference type="InterPro" id="IPR004358">
    <property type="entry name" value="Sig_transdc_His_kin-like_C"/>
</dbReference>
<keyword evidence="3 6" id="KW-0597">Phosphoprotein</keyword>
<dbReference type="InterPro" id="IPR005467">
    <property type="entry name" value="His_kinase_dom"/>
</dbReference>
<dbReference type="GO" id="GO:0016301">
    <property type="term" value="F:kinase activity"/>
    <property type="evidence" value="ECO:0007669"/>
    <property type="project" value="UniProtKB-KW"/>
</dbReference>
<dbReference type="InterPro" id="IPR036890">
    <property type="entry name" value="HATPase_C_sf"/>
</dbReference>
<proteinExistence type="predicted"/>
<evidence type="ECO:0000256" key="4">
    <source>
        <dbReference type="ARBA" id="ARBA00022679"/>
    </source>
</evidence>
<evidence type="ECO:0000259" key="10">
    <source>
        <dbReference type="PROSITE" id="PS50110"/>
    </source>
</evidence>
<comment type="caution">
    <text evidence="11">The sequence shown here is derived from an EMBL/GenBank/DDBJ whole genome shotgun (WGS) entry which is preliminary data.</text>
</comment>
<feature type="compositionally biased region" description="Basic and acidic residues" evidence="7">
    <location>
        <begin position="1"/>
        <end position="10"/>
    </location>
</feature>
<dbReference type="InterPro" id="IPR003661">
    <property type="entry name" value="HisK_dim/P_dom"/>
</dbReference>
<feature type="transmembrane region" description="Helical" evidence="8">
    <location>
        <begin position="58"/>
        <end position="76"/>
    </location>
</feature>
<dbReference type="Pfam" id="PF02518">
    <property type="entry name" value="HATPase_c"/>
    <property type="match status" value="1"/>
</dbReference>
<keyword evidence="8" id="KW-0472">Membrane</keyword>
<evidence type="ECO:0000256" key="1">
    <source>
        <dbReference type="ARBA" id="ARBA00000085"/>
    </source>
</evidence>
<sequence>MAAEDTETHTAEGPPPPARPRLRSGALMNVISRRTLTLVALLGGAVPAYLLASRQPGWAVLVGWLALYALVGSYWLRDAITESPTFLGPSRAVRPLLLAAVFGVIGASPILVFENDHHARASLTLLALSLSLAASAAALKKPASGIGYARAVLAVTLAGWAAAQGDVEVLFMLQVVAAWLFAEILSRRSAYLRRRFKAAAASHANVANALRAKTRELQESNSSRVRILGTVSHEIRQPVHALGMMVERLRIDPHSTEFRVQLDEIASVVRSLAHSLALLLDISRLDAGTVKVKKSISPVQALLERIRREFAVDAKRKGLKFECDSDLNAKIDTDFALFYGAVANFVSNAIRYTDRGYVKVSLSQRNKDELWLHVKDSGRGIPDDKFDDIFNEYVRLDRENQAAQGFGLGLAIVKRTAQLLDLTIEVDSVLGKGSEFRISVPCSSQTQSMTPGATTMARPSTVSRSLVGLRVVLVDNDESVLRGIDSMVRSWGCVPLSCQSVAELAGKLAHMPGTEFDCVVADFHLGAGEPNGLDAIELVRKSMSRFVSATLFTGDLSIRSADLPLPDVHVAHKPVVPARICVMFEEMAAESKRRRPEEDSEAALEVETLSESMPLASAYSYSNHPAMLQPHEAQVAAEAVLQGAAEAGIRQPAAKPD</sequence>
<dbReference type="RefSeq" id="WP_233394910.1">
    <property type="nucleotide sequence ID" value="NZ_JAJTWT010000016.1"/>
</dbReference>
<dbReference type="Gene3D" id="1.10.287.130">
    <property type="match status" value="1"/>
</dbReference>
<dbReference type="PANTHER" id="PTHR43047">
    <property type="entry name" value="TWO-COMPONENT HISTIDINE PROTEIN KINASE"/>
    <property type="match status" value="1"/>
</dbReference>
<dbReference type="PROSITE" id="PS50109">
    <property type="entry name" value="HIS_KIN"/>
    <property type="match status" value="1"/>
</dbReference>
<dbReference type="Gene3D" id="3.30.565.10">
    <property type="entry name" value="Histidine kinase-like ATPase, C-terminal domain"/>
    <property type="match status" value="1"/>
</dbReference>
<evidence type="ECO:0000313" key="12">
    <source>
        <dbReference type="Proteomes" id="UP001201463"/>
    </source>
</evidence>
<feature type="transmembrane region" description="Helical" evidence="8">
    <location>
        <begin position="119"/>
        <end position="139"/>
    </location>
</feature>
<dbReference type="PANTHER" id="PTHR43047:SF72">
    <property type="entry name" value="OSMOSENSING HISTIDINE PROTEIN KINASE SLN1"/>
    <property type="match status" value="1"/>
</dbReference>
<keyword evidence="4" id="KW-0808">Transferase</keyword>
<dbReference type="SUPFAM" id="SSF52172">
    <property type="entry name" value="CheY-like"/>
    <property type="match status" value="1"/>
</dbReference>
<organism evidence="11 12">
    <name type="scientific">Pelomonas caseinilytica</name>
    <dbReference type="NCBI Taxonomy" id="2906763"/>
    <lineage>
        <taxon>Bacteria</taxon>
        <taxon>Pseudomonadati</taxon>
        <taxon>Pseudomonadota</taxon>
        <taxon>Betaproteobacteria</taxon>
        <taxon>Burkholderiales</taxon>
        <taxon>Sphaerotilaceae</taxon>
        <taxon>Roseateles</taxon>
    </lineage>
</organism>
<evidence type="ECO:0000256" key="8">
    <source>
        <dbReference type="SAM" id="Phobius"/>
    </source>
</evidence>
<dbReference type="InterPro" id="IPR011006">
    <property type="entry name" value="CheY-like_superfamily"/>
</dbReference>
<gene>
    <name evidence="11" type="ORF">LXT12_24410</name>
</gene>
<keyword evidence="8" id="KW-0812">Transmembrane</keyword>
<keyword evidence="12" id="KW-1185">Reference proteome</keyword>
<evidence type="ECO:0000256" key="3">
    <source>
        <dbReference type="ARBA" id="ARBA00022553"/>
    </source>
</evidence>
<dbReference type="CDD" id="cd00082">
    <property type="entry name" value="HisKA"/>
    <property type="match status" value="1"/>
</dbReference>
<feature type="transmembrane region" description="Helical" evidence="8">
    <location>
        <begin position="31"/>
        <end position="52"/>
    </location>
</feature>
<keyword evidence="8" id="KW-1133">Transmembrane helix</keyword>
<dbReference type="PRINTS" id="PR00344">
    <property type="entry name" value="BCTRLSENSOR"/>
</dbReference>
<dbReference type="Proteomes" id="UP001201463">
    <property type="component" value="Unassembled WGS sequence"/>
</dbReference>
<dbReference type="SUPFAM" id="SSF47384">
    <property type="entry name" value="Homodimeric domain of signal transducing histidine kinase"/>
    <property type="match status" value="1"/>
</dbReference>
<dbReference type="SMART" id="SM00388">
    <property type="entry name" value="HisKA"/>
    <property type="match status" value="1"/>
</dbReference>
<name>A0ABS8XLE6_9BURK</name>
<dbReference type="EMBL" id="JAJTWT010000016">
    <property type="protein sequence ID" value="MCE4540397.1"/>
    <property type="molecule type" value="Genomic_DNA"/>
</dbReference>
<dbReference type="Gene3D" id="3.40.50.2300">
    <property type="match status" value="1"/>
</dbReference>
<feature type="region of interest" description="Disordered" evidence="7">
    <location>
        <begin position="1"/>
        <end position="20"/>
    </location>
</feature>
<dbReference type="SUPFAM" id="SSF55874">
    <property type="entry name" value="ATPase domain of HSP90 chaperone/DNA topoisomerase II/histidine kinase"/>
    <property type="match status" value="1"/>
</dbReference>
<evidence type="ECO:0000256" key="6">
    <source>
        <dbReference type="PROSITE-ProRule" id="PRU00169"/>
    </source>
</evidence>
<evidence type="ECO:0000256" key="2">
    <source>
        <dbReference type="ARBA" id="ARBA00012438"/>
    </source>
</evidence>
<evidence type="ECO:0000313" key="11">
    <source>
        <dbReference type="EMBL" id="MCE4540397.1"/>
    </source>
</evidence>
<feature type="domain" description="Response regulatory" evidence="10">
    <location>
        <begin position="470"/>
        <end position="588"/>
    </location>
</feature>
<keyword evidence="5 11" id="KW-0418">Kinase</keyword>
<dbReference type="InterPro" id="IPR003594">
    <property type="entry name" value="HATPase_dom"/>
</dbReference>
<evidence type="ECO:0000256" key="5">
    <source>
        <dbReference type="ARBA" id="ARBA00022777"/>
    </source>
</evidence>
<dbReference type="CDD" id="cd00075">
    <property type="entry name" value="HATPase"/>
    <property type="match status" value="1"/>
</dbReference>
<evidence type="ECO:0000259" key="9">
    <source>
        <dbReference type="PROSITE" id="PS50109"/>
    </source>
</evidence>
<evidence type="ECO:0000256" key="7">
    <source>
        <dbReference type="SAM" id="MobiDB-lite"/>
    </source>
</evidence>
<feature type="domain" description="Histidine kinase" evidence="9">
    <location>
        <begin position="230"/>
        <end position="444"/>
    </location>
</feature>
<comment type="catalytic activity">
    <reaction evidence="1">
        <text>ATP + protein L-histidine = ADP + protein N-phospho-L-histidine.</text>
        <dbReference type="EC" id="2.7.13.3"/>
    </reaction>
</comment>
<accession>A0ABS8XLE6</accession>
<feature type="transmembrane region" description="Helical" evidence="8">
    <location>
        <begin position="146"/>
        <end position="163"/>
    </location>
</feature>
<dbReference type="EC" id="2.7.13.3" evidence="2"/>
<dbReference type="Pfam" id="PF00512">
    <property type="entry name" value="HisKA"/>
    <property type="match status" value="1"/>
</dbReference>
<dbReference type="InterPro" id="IPR001789">
    <property type="entry name" value="Sig_transdc_resp-reg_receiver"/>
</dbReference>
<dbReference type="SMART" id="SM00387">
    <property type="entry name" value="HATPase_c"/>
    <property type="match status" value="1"/>
</dbReference>
<feature type="modified residue" description="4-aspartylphosphate" evidence="6">
    <location>
        <position position="522"/>
    </location>
</feature>
<protein>
    <recommendedName>
        <fullName evidence="2">histidine kinase</fullName>
        <ecNumber evidence="2">2.7.13.3</ecNumber>
    </recommendedName>
</protein>
<feature type="transmembrane region" description="Helical" evidence="8">
    <location>
        <begin position="96"/>
        <end position="113"/>
    </location>
</feature>
<dbReference type="InterPro" id="IPR036097">
    <property type="entry name" value="HisK_dim/P_sf"/>
</dbReference>
<reference evidence="11 12" key="1">
    <citation type="submission" date="2021-12" db="EMBL/GenBank/DDBJ databases">
        <title>Genome seq of p7.</title>
        <authorList>
            <person name="Seo T."/>
        </authorList>
    </citation>
    <scope>NUCLEOTIDE SEQUENCE [LARGE SCALE GENOMIC DNA]</scope>
    <source>
        <strain evidence="11 12">P7</strain>
    </source>
</reference>